<evidence type="ECO:0000256" key="1">
    <source>
        <dbReference type="ARBA" id="ARBA00023002"/>
    </source>
</evidence>
<accession>M3A1S8</accession>
<organism evidence="5 6">
    <name type="scientific">Rhodococcus ruber BKS 20-38</name>
    <dbReference type="NCBI Taxonomy" id="1278076"/>
    <lineage>
        <taxon>Bacteria</taxon>
        <taxon>Bacillati</taxon>
        <taxon>Actinomycetota</taxon>
        <taxon>Actinomycetes</taxon>
        <taxon>Mycobacteriales</taxon>
        <taxon>Nocardiaceae</taxon>
        <taxon>Rhodococcus</taxon>
    </lineage>
</organism>
<evidence type="ECO:0000256" key="3">
    <source>
        <dbReference type="SAM" id="MobiDB-lite"/>
    </source>
</evidence>
<dbReference type="PANTHER" id="PTHR43476">
    <property type="entry name" value="3-(3-HYDROXY-PHENYL)PROPIONATE/3-HYDROXYCINNAMIC ACID HYDROXYLASE"/>
    <property type="match status" value="1"/>
</dbReference>
<evidence type="ECO:0000313" key="6">
    <source>
        <dbReference type="Proteomes" id="UP000011731"/>
    </source>
</evidence>
<dbReference type="PANTHER" id="PTHR43476:SF4">
    <property type="entry name" value="BLR0106 PROTEIN"/>
    <property type="match status" value="1"/>
</dbReference>
<dbReference type="PATRIC" id="fig|1278076.4.peg.682"/>
<dbReference type="InterPro" id="IPR002938">
    <property type="entry name" value="FAD-bd"/>
</dbReference>
<evidence type="ECO:0000259" key="4">
    <source>
        <dbReference type="Pfam" id="PF01494"/>
    </source>
</evidence>
<keyword evidence="2" id="KW-0520">NAD</keyword>
<comment type="caution">
    <text evidence="5">The sequence shown here is derived from an EMBL/GenBank/DDBJ whole genome shotgun (WGS) entry which is preliminary data.</text>
</comment>
<keyword evidence="6" id="KW-1185">Reference proteome</keyword>
<dbReference type="SUPFAM" id="SSF51905">
    <property type="entry name" value="FAD/NAD(P)-binding domain"/>
    <property type="match status" value="1"/>
</dbReference>
<protein>
    <submittedName>
        <fullName evidence="5">Oxidoreductase</fullName>
    </submittedName>
</protein>
<dbReference type="Gene3D" id="3.50.50.60">
    <property type="entry name" value="FAD/NAD(P)-binding domain"/>
    <property type="match status" value="1"/>
</dbReference>
<dbReference type="PRINTS" id="PR00420">
    <property type="entry name" value="RNGMNOXGNASE"/>
</dbReference>
<dbReference type="AlphaFoldDB" id="M3A1S8"/>
<proteinExistence type="predicted"/>
<dbReference type="InterPro" id="IPR050631">
    <property type="entry name" value="PheA/TfdB_FAD_monoxygenase"/>
</dbReference>
<keyword evidence="1" id="KW-0560">Oxidoreductase</keyword>
<dbReference type="InterPro" id="IPR036188">
    <property type="entry name" value="FAD/NAD-bd_sf"/>
</dbReference>
<gene>
    <name evidence="5" type="ORF">G352_03289</name>
</gene>
<evidence type="ECO:0000256" key="2">
    <source>
        <dbReference type="ARBA" id="ARBA00023027"/>
    </source>
</evidence>
<feature type="region of interest" description="Disordered" evidence="3">
    <location>
        <begin position="510"/>
        <end position="532"/>
    </location>
</feature>
<evidence type="ECO:0000313" key="5">
    <source>
        <dbReference type="EMBL" id="EME66928.1"/>
    </source>
</evidence>
<dbReference type="Pfam" id="PF01494">
    <property type="entry name" value="FAD_binding_3"/>
    <property type="match status" value="1"/>
</dbReference>
<sequence length="532" mass="58164">MNLDKIAVLGGGPGGLYAARLLKLSHPDAEISVYEQGSPDTTFGFGVGLASRTQRNLREADPRSLDAIVAASHPHEMSMQLAGQVARLSHGDLLAIARTTLLAVLQRQAEDAGVRLHFGQRRDAAEFDDADLIIAADGINSATRTRWEEHFRPHIDTGAGLYLWCGTEFALPSAVFTPVTTEHGTFVAHAYPYAADRSTFLVETDETTWRWAGFDVSTERTAASDSDDTSLRYLEAAFTETLQNHQLIGNRTRWMRFRTVSCERWHHGKIVLLGDAAHTAHYSIGSGTKLAMEDAIELDRVLQSASTVEEALTAYERVRRPAVHHLQGIARRSELWWESFPQRMHLPIEQLMVAYMTRAGKVSVERFFDSAPALARQGLAHYAGTEVGDVPDSGVADWVLDQPLHRADRQFPGRLAPEHLRAASSTLLVSVDLDSAWGTEADALVERSCSAPTVWLTGPGTRAAVLTRVDLAERLRRPDTVVVVDAPDSARADLVAALASGRTDLVHLTDTSQEHSNAPGPAPVLSPVSTRT</sequence>
<dbReference type="RefSeq" id="WP_003934743.1">
    <property type="nucleotide sequence ID" value="NZ_AOEX01000016.1"/>
</dbReference>
<dbReference type="Gene3D" id="3.30.9.20">
    <property type="match status" value="1"/>
</dbReference>
<dbReference type="GO" id="GO:0071949">
    <property type="term" value="F:FAD binding"/>
    <property type="evidence" value="ECO:0007669"/>
    <property type="project" value="InterPro"/>
</dbReference>
<feature type="domain" description="FAD-binding" evidence="4">
    <location>
        <begin position="130"/>
        <end position="324"/>
    </location>
</feature>
<dbReference type="GO" id="GO:0016491">
    <property type="term" value="F:oxidoreductase activity"/>
    <property type="evidence" value="ECO:0007669"/>
    <property type="project" value="UniProtKB-KW"/>
</dbReference>
<name>M3A1S8_9NOCA</name>
<dbReference type="Proteomes" id="UP000011731">
    <property type="component" value="Unassembled WGS sequence"/>
</dbReference>
<reference evidence="5 6" key="1">
    <citation type="journal article" date="2013" name="Genome Announc.">
        <title>Draft Genome Sequence of Rhodococcus ruber Strain BKS 20-38.</title>
        <authorList>
            <person name="Bala M."/>
            <person name="Kumar S."/>
            <person name="Raghava G.P."/>
            <person name="Mayilraj S."/>
        </authorList>
    </citation>
    <scope>NUCLEOTIDE SEQUENCE [LARGE SCALE GENOMIC DNA]</scope>
    <source>
        <strain evidence="5 6">BKS 20-38</strain>
    </source>
</reference>
<dbReference type="EMBL" id="AOEX01000016">
    <property type="protein sequence ID" value="EME66928.1"/>
    <property type="molecule type" value="Genomic_DNA"/>
</dbReference>